<dbReference type="Gene3D" id="3.30.750.170">
    <property type="match status" value="1"/>
</dbReference>
<feature type="signal peptide" evidence="1">
    <location>
        <begin position="1"/>
        <end position="20"/>
    </location>
</feature>
<name>A0ABR8YAG0_9BACT</name>
<dbReference type="SUPFAM" id="SSF52096">
    <property type="entry name" value="ClpP/crotonase"/>
    <property type="match status" value="1"/>
</dbReference>
<gene>
    <name evidence="3" type="ORF">H9625_12235</name>
</gene>
<evidence type="ECO:0000313" key="3">
    <source>
        <dbReference type="EMBL" id="MBD8041190.1"/>
    </source>
</evidence>
<evidence type="ECO:0000259" key="2">
    <source>
        <dbReference type="PROSITE" id="PS50106"/>
    </source>
</evidence>
<dbReference type="Proteomes" id="UP000620874">
    <property type="component" value="Unassembled WGS sequence"/>
</dbReference>
<dbReference type="Gene3D" id="3.90.226.10">
    <property type="entry name" value="2-enoyl-CoA Hydratase, Chain A, domain 1"/>
    <property type="match status" value="1"/>
</dbReference>
<dbReference type="PROSITE" id="PS50106">
    <property type="entry name" value="PDZ"/>
    <property type="match status" value="1"/>
</dbReference>
<keyword evidence="1" id="KW-0732">Signal</keyword>
<feature type="domain" description="PDZ" evidence="2">
    <location>
        <begin position="133"/>
        <end position="180"/>
    </location>
</feature>
<dbReference type="PROSITE" id="PS51257">
    <property type="entry name" value="PROKAR_LIPOPROTEIN"/>
    <property type="match status" value="1"/>
</dbReference>
<dbReference type="SMART" id="SM00245">
    <property type="entry name" value="TSPc"/>
    <property type="match status" value="1"/>
</dbReference>
<feature type="chain" id="PRO_5045321774" evidence="1">
    <location>
        <begin position="21"/>
        <end position="499"/>
    </location>
</feature>
<evidence type="ECO:0000313" key="4">
    <source>
        <dbReference type="Proteomes" id="UP000620874"/>
    </source>
</evidence>
<evidence type="ECO:0000256" key="1">
    <source>
        <dbReference type="SAM" id="SignalP"/>
    </source>
</evidence>
<dbReference type="EMBL" id="JACSPP010000042">
    <property type="protein sequence ID" value="MBD8041190.1"/>
    <property type="molecule type" value="Genomic_DNA"/>
</dbReference>
<dbReference type="InterPro" id="IPR036034">
    <property type="entry name" value="PDZ_sf"/>
</dbReference>
<dbReference type="Pfam" id="PF03572">
    <property type="entry name" value="Peptidase_S41"/>
    <property type="match status" value="1"/>
</dbReference>
<dbReference type="InterPro" id="IPR005151">
    <property type="entry name" value="Tail-specific_protease"/>
</dbReference>
<proteinExistence type="predicted"/>
<comment type="caution">
    <text evidence="3">The sequence shown here is derived from an EMBL/GenBank/DDBJ whole genome shotgun (WGS) entry which is preliminary data.</text>
</comment>
<dbReference type="PANTHER" id="PTHR32060">
    <property type="entry name" value="TAIL-SPECIFIC PROTEASE"/>
    <property type="match status" value="1"/>
</dbReference>
<dbReference type="Gene3D" id="2.30.42.10">
    <property type="match status" value="1"/>
</dbReference>
<dbReference type="RefSeq" id="WP_191764561.1">
    <property type="nucleotide sequence ID" value="NZ_JACSPP010000042.1"/>
</dbReference>
<keyword evidence="4" id="KW-1185">Reference proteome</keyword>
<dbReference type="InterPro" id="IPR041489">
    <property type="entry name" value="PDZ_6"/>
</dbReference>
<organism evidence="3 4">
    <name type="scientific">Phocaeicola intestinalis</name>
    <dbReference type="NCBI Taxonomy" id="2762212"/>
    <lineage>
        <taxon>Bacteria</taxon>
        <taxon>Pseudomonadati</taxon>
        <taxon>Bacteroidota</taxon>
        <taxon>Bacteroidia</taxon>
        <taxon>Bacteroidales</taxon>
        <taxon>Bacteroidaceae</taxon>
        <taxon>Phocaeicola</taxon>
    </lineage>
</organism>
<sequence length="499" mass="55898">MKKALLKILFLLAGSCIWTACSDDTPDQTPETTTISNEIYYANKLGKDILSTYYYWNKNINDDLEAWNIETNEDPIETVDKIRYHEGDKYIDKWTMMTDDMDSFTSSVGGVSTTFGWNLTVYLVSDDNQCIGVINYVSAGSPAEKAGLKRGDILLWINGQNITTDNYQELYYASSLTVALAEIDWESYSITASGKEVELTATTLYENPILCDTVYEFNGKKVGYLAYASFDLIAIPELVEIGKKFKSENISELILDLRYNGGGYVITENVLASMFAPQADVEAKKIFEKETYNDYLTEIYRQEGINLETRFTTEYNYDDINLHISTKDANIGLKKIYGIISSGTASASEALLSGLMPYMDIELIGTASHGKYCTGLMLSGEDTYQRCPEEIKNWGVYIMVSIYQNANGETPCMPDGLQPDVTVEDNPMLPYQLGDVNEPLLQAALLRAGRKYENLSTRSHSQLPLYPSLPMPQKATFGKRILLPPAAIKHSDTIMPDIQ</sequence>
<dbReference type="Pfam" id="PF17820">
    <property type="entry name" value="PDZ_6"/>
    <property type="match status" value="1"/>
</dbReference>
<dbReference type="PANTHER" id="PTHR32060:SF30">
    <property type="entry name" value="CARBOXY-TERMINAL PROCESSING PROTEASE CTPA"/>
    <property type="match status" value="1"/>
</dbReference>
<accession>A0ABR8YAG0</accession>
<protein>
    <submittedName>
        <fullName evidence="3">PDZ domain-containing protein</fullName>
    </submittedName>
</protein>
<dbReference type="InterPro" id="IPR001478">
    <property type="entry name" value="PDZ"/>
</dbReference>
<dbReference type="InterPro" id="IPR029045">
    <property type="entry name" value="ClpP/crotonase-like_dom_sf"/>
</dbReference>
<reference evidence="3 4" key="1">
    <citation type="submission" date="2020-08" db="EMBL/GenBank/DDBJ databases">
        <title>A Genomic Blueprint of the Chicken Gut Microbiome.</title>
        <authorList>
            <person name="Gilroy R."/>
            <person name="Ravi A."/>
            <person name="Getino M."/>
            <person name="Pursley I."/>
            <person name="Horton D.L."/>
            <person name="Alikhan N.-F."/>
            <person name="Baker D."/>
            <person name="Gharbi K."/>
            <person name="Hall N."/>
            <person name="Watson M."/>
            <person name="Adriaenssens E.M."/>
            <person name="Foster-Nyarko E."/>
            <person name="Jarju S."/>
            <person name="Secka A."/>
            <person name="Antonio M."/>
            <person name="Oren A."/>
            <person name="Chaudhuri R."/>
            <person name="La Ragione R.M."/>
            <person name="Hildebrand F."/>
            <person name="Pallen M.J."/>
        </authorList>
    </citation>
    <scope>NUCLEOTIDE SEQUENCE [LARGE SCALE GENOMIC DNA]</scope>
    <source>
        <strain evidence="3 4">Sa1CVN1</strain>
    </source>
</reference>
<dbReference type="SUPFAM" id="SSF50156">
    <property type="entry name" value="PDZ domain-like"/>
    <property type="match status" value="1"/>
</dbReference>